<evidence type="ECO:0000313" key="1">
    <source>
        <dbReference type="EMBL" id="EDO13526.1"/>
    </source>
</evidence>
<gene>
    <name evidence="1" type="ORF">BACOVA_00715</name>
</gene>
<name>A0AAN3ABN1_BACO1</name>
<protein>
    <submittedName>
        <fullName evidence="1">Uncharacterized protein</fullName>
    </submittedName>
</protein>
<reference evidence="2" key="2">
    <citation type="submission" date="2007-04" db="EMBL/GenBank/DDBJ databases">
        <title>Draft genome sequence of Bacteroides ovatus (ATCC 8483).</title>
        <authorList>
            <person name="Sudarsanam P."/>
            <person name="Ley R."/>
            <person name="Guruge J."/>
            <person name="Turnbaugh P.J."/>
            <person name="Mahowald M."/>
            <person name="Liep D."/>
            <person name="Gordon J."/>
        </authorList>
    </citation>
    <scope>NUCLEOTIDE SEQUENCE [LARGE SCALE GENOMIC DNA]</scope>
    <source>
        <strain evidence="2">ATCC 8483 / DSM 1896 / JCM 5824 / BCRC 10623 / CCUG 4943 / NCTC 11153</strain>
    </source>
</reference>
<dbReference type="Proteomes" id="UP000005475">
    <property type="component" value="Unassembled WGS sequence"/>
</dbReference>
<accession>A0AAN3ABN1</accession>
<organism evidence="1 2">
    <name type="scientific">Bacteroides ovatus (strain ATCC 8483 / DSM 1896 / JCM 5824 / BCRC 10623 / CCUG 4943 / NCTC 11153)</name>
    <dbReference type="NCBI Taxonomy" id="411476"/>
    <lineage>
        <taxon>Bacteria</taxon>
        <taxon>Pseudomonadati</taxon>
        <taxon>Bacteroidota</taxon>
        <taxon>Bacteroidia</taxon>
        <taxon>Bacteroidales</taxon>
        <taxon>Bacteroidaceae</taxon>
        <taxon>Bacteroides</taxon>
    </lineage>
</organism>
<dbReference type="AlphaFoldDB" id="A0AAN3ABN1"/>
<proteinExistence type="predicted"/>
<evidence type="ECO:0000313" key="2">
    <source>
        <dbReference type="Proteomes" id="UP000005475"/>
    </source>
</evidence>
<dbReference type="EMBL" id="AAXF02000037">
    <property type="protein sequence ID" value="EDO13526.1"/>
    <property type="molecule type" value="Genomic_DNA"/>
</dbReference>
<sequence length="35" mass="4234">MPFTRKRLIYREPGRKVKVKRELKIKDMRGCIACL</sequence>
<comment type="caution">
    <text evidence="1">The sequence shown here is derived from an EMBL/GenBank/DDBJ whole genome shotgun (WGS) entry which is preliminary data.</text>
</comment>
<reference evidence="1 2" key="1">
    <citation type="submission" date="2007-03" db="EMBL/GenBank/DDBJ databases">
        <authorList>
            <person name="Fulton L."/>
            <person name="Clifton S."/>
            <person name="Fulton B."/>
            <person name="Xu J."/>
            <person name="Minx P."/>
            <person name="Pepin K.H."/>
            <person name="Johnson M."/>
            <person name="Thiruvilangam P."/>
            <person name="Bhonagiri V."/>
            <person name="Nash W.E."/>
            <person name="Mardis E.R."/>
            <person name="Wilson R.K."/>
        </authorList>
    </citation>
    <scope>NUCLEOTIDE SEQUENCE [LARGE SCALE GENOMIC DNA]</scope>
    <source>
        <strain evidence="2">ATCC 8483 / DSM 1896 / JCM 5824 / BCRC 10623 / CCUG 4943 / NCTC 11153</strain>
    </source>
</reference>